<feature type="region of interest" description="Disordered" evidence="1">
    <location>
        <begin position="90"/>
        <end position="116"/>
    </location>
</feature>
<organism evidence="3">
    <name type="scientific">Nocardia globerula</name>
    <dbReference type="NCBI Taxonomy" id="1818"/>
    <lineage>
        <taxon>Bacteria</taxon>
        <taxon>Bacillati</taxon>
        <taxon>Actinomycetota</taxon>
        <taxon>Actinomycetes</taxon>
        <taxon>Mycobacteriales</taxon>
        <taxon>Nocardiaceae</taxon>
        <taxon>Nocardia</taxon>
    </lineage>
</organism>
<feature type="transmembrane region" description="Helical" evidence="2">
    <location>
        <begin position="22"/>
        <end position="43"/>
    </location>
</feature>
<name>A0A652YIS7_NOCGL</name>
<reference evidence="3" key="1">
    <citation type="submission" date="2019-07" db="EMBL/GenBank/DDBJ databases">
        <title>Genomic Encyclopedia of Type Strains, Phase IV (KMG-IV): sequencing the most valuable type-strain genomes for metagenomic binning, comparative biology and taxonomic classification.</title>
        <authorList>
            <person name="Goeker M."/>
        </authorList>
    </citation>
    <scope>NUCLEOTIDE SEQUENCE</scope>
    <source>
        <strain evidence="3">DSM 44596</strain>
    </source>
</reference>
<accession>A0A652YIS7</accession>
<evidence type="ECO:0000313" key="3">
    <source>
        <dbReference type="EMBL" id="TYQ00864.1"/>
    </source>
</evidence>
<keyword evidence="2" id="KW-1133">Transmembrane helix</keyword>
<feature type="transmembrane region" description="Helical" evidence="2">
    <location>
        <begin position="63"/>
        <end position="85"/>
    </location>
</feature>
<gene>
    <name evidence="3" type="ORF">FNL38_11178</name>
</gene>
<keyword evidence="2" id="KW-0812">Transmembrane</keyword>
<keyword evidence="2" id="KW-0472">Membrane</keyword>
<evidence type="ECO:0000256" key="2">
    <source>
        <dbReference type="SAM" id="Phobius"/>
    </source>
</evidence>
<dbReference type="EMBL" id="VNIQ01000011">
    <property type="protein sequence ID" value="TYQ00864.1"/>
    <property type="molecule type" value="Genomic_DNA"/>
</dbReference>
<protein>
    <submittedName>
        <fullName evidence="3">Uncharacterized protein</fullName>
    </submittedName>
</protein>
<dbReference type="AlphaFoldDB" id="A0A652YIS7"/>
<feature type="compositionally biased region" description="Basic and acidic residues" evidence="1">
    <location>
        <begin position="106"/>
        <end position="116"/>
    </location>
</feature>
<proteinExistence type="predicted"/>
<comment type="caution">
    <text evidence="3">The sequence shown here is derived from an EMBL/GenBank/DDBJ whole genome shotgun (WGS) entry which is preliminary data.</text>
</comment>
<evidence type="ECO:0000256" key="1">
    <source>
        <dbReference type="SAM" id="MobiDB-lite"/>
    </source>
</evidence>
<sequence>MNATVLAYVELPDYIARDISTLLSWIAGFAAVVCTAKIIFVGARMAWDHKHNPGLESPTAAEFLGAVIGWIIASAASVAVAAVLINAGQAPGGATEPTPPTIVSDIEGKYPHLEEK</sequence>